<keyword evidence="1" id="KW-1133">Transmembrane helix</keyword>
<keyword evidence="3" id="KW-1185">Reference proteome</keyword>
<feature type="transmembrane region" description="Helical" evidence="1">
    <location>
        <begin position="43"/>
        <end position="60"/>
    </location>
</feature>
<evidence type="ECO:0000313" key="3">
    <source>
        <dbReference type="Proteomes" id="UP000199512"/>
    </source>
</evidence>
<gene>
    <name evidence="2" type="ORF">SAMN05216454_101175</name>
</gene>
<dbReference type="RefSeq" id="WP_091973358.1">
    <property type="nucleotide sequence ID" value="NZ_CAUWDX010000045.1"/>
</dbReference>
<sequence>MFFNFNLNDLYRKENSKKLIILGVILLAIGANCISRKTMGLRVFSWGIAIAFLYGAWICLKEVNQLRSYASKKEINRFRITGIILLVVAILLAVFPVQVNILLSMAAGIYILIYEFLSYRRNRRYAYYSVGPWKVTKIVIGILLLVSPLFLTRFLVVILSMISIIFGINFLTAGLGMRSNNERF</sequence>
<feature type="transmembrane region" description="Helical" evidence="1">
    <location>
        <begin position="80"/>
        <end position="95"/>
    </location>
</feature>
<feature type="transmembrane region" description="Helical" evidence="1">
    <location>
        <begin position="131"/>
        <end position="151"/>
    </location>
</feature>
<feature type="transmembrane region" description="Helical" evidence="1">
    <location>
        <begin position="157"/>
        <end position="177"/>
    </location>
</feature>
<dbReference type="EMBL" id="FODF01000001">
    <property type="protein sequence ID" value="SEN20553.1"/>
    <property type="molecule type" value="Genomic_DNA"/>
</dbReference>
<evidence type="ECO:0000313" key="2">
    <source>
        <dbReference type="EMBL" id="SEN20553.1"/>
    </source>
</evidence>
<organism evidence="2 3">
    <name type="scientific">Peptostreptococcus russellii</name>
    <dbReference type="NCBI Taxonomy" id="215200"/>
    <lineage>
        <taxon>Bacteria</taxon>
        <taxon>Bacillati</taxon>
        <taxon>Bacillota</taxon>
        <taxon>Clostridia</taxon>
        <taxon>Peptostreptococcales</taxon>
        <taxon>Peptostreptococcaceae</taxon>
        <taxon>Peptostreptococcus</taxon>
    </lineage>
</organism>
<reference evidence="2" key="1">
    <citation type="submission" date="2016-10" db="EMBL/GenBank/DDBJ databases">
        <authorList>
            <person name="de Groot N.N."/>
        </authorList>
    </citation>
    <scope>NUCLEOTIDE SEQUENCE [LARGE SCALE GENOMIC DNA]</scope>
    <source>
        <strain evidence="2">Calf135</strain>
    </source>
</reference>
<dbReference type="Proteomes" id="UP000199512">
    <property type="component" value="Unassembled WGS sequence"/>
</dbReference>
<evidence type="ECO:0000256" key="1">
    <source>
        <dbReference type="SAM" id="Phobius"/>
    </source>
</evidence>
<dbReference type="AlphaFoldDB" id="A0A1H8EM42"/>
<dbReference type="OrthoDB" id="1753127at2"/>
<dbReference type="STRING" id="215200.SAMN05216454_101175"/>
<keyword evidence="1" id="KW-0472">Membrane</keyword>
<accession>A0A1H8EM42</accession>
<proteinExistence type="predicted"/>
<protein>
    <recommendedName>
        <fullName evidence="4">Acid-resistance membrane protein</fullName>
    </recommendedName>
</protein>
<keyword evidence="1" id="KW-0812">Transmembrane</keyword>
<dbReference type="Pfam" id="PF03729">
    <property type="entry name" value="DUF308"/>
    <property type="match status" value="3"/>
</dbReference>
<evidence type="ECO:0008006" key="4">
    <source>
        <dbReference type="Google" id="ProtNLM"/>
    </source>
</evidence>
<name>A0A1H8EM42_9FIRM</name>
<dbReference type="InterPro" id="IPR005325">
    <property type="entry name" value="DUF308_memb"/>
</dbReference>